<keyword evidence="3" id="KW-1185">Reference proteome</keyword>
<dbReference type="EMBL" id="JRKL02002509">
    <property type="protein sequence ID" value="KAF3958639.1"/>
    <property type="molecule type" value="Genomic_DNA"/>
</dbReference>
<organism evidence="2 3">
    <name type="scientific">Castanea mollissima</name>
    <name type="common">Chinese chestnut</name>
    <dbReference type="NCBI Taxonomy" id="60419"/>
    <lineage>
        <taxon>Eukaryota</taxon>
        <taxon>Viridiplantae</taxon>
        <taxon>Streptophyta</taxon>
        <taxon>Embryophyta</taxon>
        <taxon>Tracheophyta</taxon>
        <taxon>Spermatophyta</taxon>
        <taxon>Magnoliopsida</taxon>
        <taxon>eudicotyledons</taxon>
        <taxon>Gunneridae</taxon>
        <taxon>Pentapetalae</taxon>
        <taxon>rosids</taxon>
        <taxon>fabids</taxon>
        <taxon>Fagales</taxon>
        <taxon>Fagaceae</taxon>
        <taxon>Castanea</taxon>
    </lineage>
</organism>
<feature type="region of interest" description="Disordered" evidence="1">
    <location>
        <begin position="46"/>
        <end position="69"/>
    </location>
</feature>
<dbReference type="Proteomes" id="UP000737018">
    <property type="component" value="Unassembled WGS sequence"/>
</dbReference>
<gene>
    <name evidence="2" type="ORF">CMV_016468</name>
</gene>
<reference evidence="2" key="1">
    <citation type="submission" date="2020-03" db="EMBL/GenBank/DDBJ databases">
        <title>Castanea mollissima Vanexum genome sequencing.</title>
        <authorList>
            <person name="Staton M."/>
        </authorList>
    </citation>
    <scope>NUCLEOTIDE SEQUENCE</scope>
    <source>
        <tissue evidence="2">Leaf</tissue>
    </source>
</reference>
<comment type="caution">
    <text evidence="2">The sequence shown here is derived from an EMBL/GenBank/DDBJ whole genome shotgun (WGS) entry which is preliminary data.</text>
</comment>
<evidence type="ECO:0000313" key="3">
    <source>
        <dbReference type="Proteomes" id="UP000737018"/>
    </source>
</evidence>
<protein>
    <submittedName>
        <fullName evidence="2">Uncharacterized protein</fullName>
    </submittedName>
</protein>
<name>A0A8J4R7Y5_9ROSI</name>
<sequence>MEDQTEVHDEVVLGDVLQGDNGCQSHEDITFQDICGIKTKPTVGRSKSRLKGVLERPRNPKSQRKKACESRQIQSLRCLNEANSSVDINSLEGHSNVEQVSQLVDNFIQGLPQKEGFGGVVLSGDSVGVGWEWQNEGFDGWNGGEWWMGGIIGDNRQVGGIGGGSIGWG</sequence>
<dbReference type="OrthoDB" id="10358910at2759"/>
<proteinExistence type="predicted"/>
<dbReference type="AlphaFoldDB" id="A0A8J4R7Y5"/>
<evidence type="ECO:0000256" key="1">
    <source>
        <dbReference type="SAM" id="MobiDB-lite"/>
    </source>
</evidence>
<accession>A0A8J4R7Y5</accession>
<evidence type="ECO:0000313" key="2">
    <source>
        <dbReference type="EMBL" id="KAF3958639.1"/>
    </source>
</evidence>